<feature type="domain" description="Fido" evidence="1">
    <location>
        <begin position="10"/>
        <end position="89"/>
    </location>
</feature>
<dbReference type="PIRSF" id="PIRSF018297">
    <property type="entry name" value="Doc"/>
    <property type="match status" value="1"/>
</dbReference>
<dbReference type="InterPro" id="IPR036597">
    <property type="entry name" value="Fido-like_dom_sf"/>
</dbReference>
<proteinExistence type="predicted"/>
<dbReference type="GO" id="GO:0016301">
    <property type="term" value="F:kinase activity"/>
    <property type="evidence" value="ECO:0007669"/>
    <property type="project" value="InterPro"/>
</dbReference>
<dbReference type="InterPro" id="IPR053737">
    <property type="entry name" value="Type_II_TA_Toxin"/>
</dbReference>
<evidence type="ECO:0000259" key="1">
    <source>
        <dbReference type="Pfam" id="PF02661"/>
    </source>
</evidence>
<dbReference type="Proteomes" id="UP000825701">
    <property type="component" value="Chromosome"/>
</dbReference>
<dbReference type="AlphaFoldDB" id="A0A9E6R6K8"/>
<dbReference type="KEGG" id="cmet:K6K41_14605"/>
<dbReference type="PANTHER" id="PTHR39426:SF1">
    <property type="entry name" value="HOMOLOGY TO DEATH-ON-CURING PROTEIN OF PHAGE P1"/>
    <property type="match status" value="1"/>
</dbReference>
<name>A0A9E6R6K8_9HYPH</name>
<evidence type="ECO:0000313" key="3">
    <source>
        <dbReference type="Proteomes" id="UP000825701"/>
    </source>
</evidence>
<dbReference type="InterPro" id="IPR006440">
    <property type="entry name" value="Doc"/>
</dbReference>
<accession>A0A9E6R6K8</accession>
<evidence type="ECO:0000313" key="2">
    <source>
        <dbReference type="EMBL" id="QZN98346.1"/>
    </source>
</evidence>
<dbReference type="PANTHER" id="PTHR39426">
    <property type="entry name" value="HOMOLOGY TO DEATH-ON-CURING PROTEIN OF PHAGE P1"/>
    <property type="match status" value="1"/>
</dbReference>
<dbReference type="SUPFAM" id="SSF140931">
    <property type="entry name" value="Fic-like"/>
    <property type="match status" value="1"/>
</dbReference>
<gene>
    <name evidence="2" type="ORF">K6K41_14605</name>
</gene>
<dbReference type="NCBIfam" id="TIGR01550">
    <property type="entry name" value="DOC_P1"/>
    <property type="match status" value="1"/>
</dbReference>
<dbReference type="EMBL" id="CP081869">
    <property type="protein sequence ID" value="QZN98346.1"/>
    <property type="molecule type" value="Genomic_DNA"/>
</dbReference>
<dbReference type="Pfam" id="PF02661">
    <property type="entry name" value="Fic"/>
    <property type="match status" value="1"/>
</dbReference>
<protein>
    <submittedName>
        <fullName evidence="2">Type II toxin-antitoxin system death-on-curing family toxin</fullName>
    </submittedName>
</protein>
<dbReference type="InterPro" id="IPR003812">
    <property type="entry name" value="Fido"/>
</dbReference>
<sequence length="131" mass="14206">MSLAPEPLWLALRSITILHDDVIEEHGGLPGVRDQGALESAVARPRNKWNYGEDDVMRLAAAYGYGLARNHAFSDGNKRIAYVAAELFLALNGFRLVASDDDKIATFLALAAGELSEDALAGWLRSRAQPA</sequence>
<organism evidence="2 3">
    <name type="scientific">Chenggangzhangella methanolivorans</name>
    <dbReference type="NCBI Taxonomy" id="1437009"/>
    <lineage>
        <taxon>Bacteria</taxon>
        <taxon>Pseudomonadati</taxon>
        <taxon>Pseudomonadota</taxon>
        <taxon>Alphaproteobacteria</taxon>
        <taxon>Hyphomicrobiales</taxon>
        <taxon>Methylopilaceae</taxon>
        <taxon>Chenggangzhangella</taxon>
    </lineage>
</organism>
<dbReference type="Gene3D" id="1.20.120.1870">
    <property type="entry name" value="Fic/DOC protein, Fido domain"/>
    <property type="match status" value="1"/>
</dbReference>
<dbReference type="RefSeq" id="WP_261401254.1">
    <property type="nucleotide sequence ID" value="NZ_CP081869.1"/>
</dbReference>
<keyword evidence="3" id="KW-1185">Reference proteome</keyword>
<reference evidence="2" key="1">
    <citation type="submission" date="2021-08" db="EMBL/GenBank/DDBJ databases">
        <authorList>
            <person name="Zhang H."/>
            <person name="Xu M."/>
            <person name="Yu Z."/>
            <person name="Yang L."/>
            <person name="Cai Y."/>
        </authorList>
    </citation>
    <scope>NUCLEOTIDE SEQUENCE</scope>
    <source>
        <strain evidence="2">CHL1</strain>
    </source>
</reference>